<keyword evidence="2" id="KW-0812">Transmembrane</keyword>
<keyword evidence="4" id="KW-1185">Reference proteome</keyword>
<dbReference type="InParanoid" id="A0A0C3HUR9"/>
<proteinExistence type="predicted"/>
<evidence type="ECO:0000313" key="3">
    <source>
        <dbReference type="EMBL" id="KIN05987.1"/>
    </source>
</evidence>
<evidence type="ECO:0000256" key="1">
    <source>
        <dbReference type="SAM" id="MobiDB-lite"/>
    </source>
</evidence>
<keyword evidence="2" id="KW-1133">Transmembrane helix</keyword>
<evidence type="ECO:0000313" key="4">
    <source>
        <dbReference type="Proteomes" id="UP000054321"/>
    </source>
</evidence>
<reference evidence="4" key="2">
    <citation type="submission" date="2015-01" db="EMBL/GenBank/DDBJ databases">
        <title>Evolutionary Origins and Diversification of the Mycorrhizal Mutualists.</title>
        <authorList>
            <consortium name="DOE Joint Genome Institute"/>
            <consortium name="Mycorrhizal Genomics Consortium"/>
            <person name="Kohler A."/>
            <person name="Kuo A."/>
            <person name="Nagy L.G."/>
            <person name="Floudas D."/>
            <person name="Copeland A."/>
            <person name="Barry K.W."/>
            <person name="Cichocki N."/>
            <person name="Veneault-Fourrey C."/>
            <person name="LaButti K."/>
            <person name="Lindquist E.A."/>
            <person name="Lipzen A."/>
            <person name="Lundell T."/>
            <person name="Morin E."/>
            <person name="Murat C."/>
            <person name="Riley R."/>
            <person name="Ohm R."/>
            <person name="Sun H."/>
            <person name="Tunlid A."/>
            <person name="Henrissat B."/>
            <person name="Grigoriev I.V."/>
            <person name="Hibbett D.S."/>
            <person name="Martin F."/>
        </authorList>
    </citation>
    <scope>NUCLEOTIDE SEQUENCE [LARGE SCALE GENOMIC DNA]</scope>
    <source>
        <strain evidence="4">Zn</strain>
    </source>
</reference>
<protein>
    <submittedName>
        <fullName evidence="3">Uncharacterized protein</fullName>
    </submittedName>
</protein>
<accession>A0A0C3HUR9</accession>
<dbReference type="AlphaFoldDB" id="A0A0C3HUR9"/>
<feature type="region of interest" description="Disordered" evidence="1">
    <location>
        <begin position="130"/>
        <end position="152"/>
    </location>
</feature>
<dbReference type="HOGENOM" id="CLU_061428_0_0_1"/>
<keyword evidence="2" id="KW-0472">Membrane</keyword>
<sequence length="241" mass="25287">MSVSSSGFAVRSNGSCQANEVDCGETVAPYHACCPAKSFCPQQYNVDCCPSAENCTSTLLENPQCANETWDLYDNGGYFCCKKGFTGYAAEGSDGCAEPGYTFMSGQVLLPIISSGQVRTSSASITRTLPTSTSTTVTTTPTTTSETHSKANTGPVVGGIVGGVGGAFLITAVAWIWWRQRSSAKKRIDEQISQQGVNLEKDSRAVLPRGELEGYYAPNEVSGATAPGQLAAHHGVSELEG</sequence>
<feature type="transmembrane region" description="Helical" evidence="2">
    <location>
        <begin position="156"/>
        <end position="178"/>
    </location>
</feature>
<organism evidence="3 4">
    <name type="scientific">Oidiodendron maius (strain Zn)</name>
    <dbReference type="NCBI Taxonomy" id="913774"/>
    <lineage>
        <taxon>Eukaryota</taxon>
        <taxon>Fungi</taxon>
        <taxon>Dikarya</taxon>
        <taxon>Ascomycota</taxon>
        <taxon>Pezizomycotina</taxon>
        <taxon>Leotiomycetes</taxon>
        <taxon>Leotiomycetes incertae sedis</taxon>
        <taxon>Myxotrichaceae</taxon>
        <taxon>Oidiodendron</taxon>
    </lineage>
</organism>
<feature type="compositionally biased region" description="Low complexity" evidence="1">
    <location>
        <begin position="130"/>
        <end position="146"/>
    </location>
</feature>
<dbReference type="Proteomes" id="UP000054321">
    <property type="component" value="Unassembled WGS sequence"/>
</dbReference>
<reference evidence="3 4" key="1">
    <citation type="submission" date="2014-04" db="EMBL/GenBank/DDBJ databases">
        <authorList>
            <consortium name="DOE Joint Genome Institute"/>
            <person name="Kuo A."/>
            <person name="Martino E."/>
            <person name="Perotto S."/>
            <person name="Kohler A."/>
            <person name="Nagy L.G."/>
            <person name="Floudas D."/>
            <person name="Copeland A."/>
            <person name="Barry K.W."/>
            <person name="Cichocki N."/>
            <person name="Veneault-Fourrey C."/>
            <person name="LaButti K."/>
            <person name="Lindquist E.A."/>
            <person name="Lipzen A."/>
            <person name="Lundell T."/>
            <person name="Morin E."/>
            <person name="Murat C."/>
            <person name="Sun H."/>
            <person name="Tunlid A."/>
            <person name="Henrissat B."/>
            <person name="Grigoriev I.V."/>
            <person name="Hibbett D.S."/>
            <person name="Martin F."/>
            <person name="Nordberg H.P."/>
            <person name="Cantor M.N."/>
            <person name="Hua S.X."/>
        </authorList>
    </citation>
    <scope>NUCLEOTIDE SEQUENCE [LARGE SCALE GENOMIC DNA]</scope>
    <source>
        <strain evidence="3 4">Zn</strain>
    </source>
</reference>
<evidence type="ECO:0000256" key="2">
    <source>
        <dbReference type="SAM" id="Phobius"/>
    </source>
</evidence>
<dbReference type="STRING" id="913774.A0A0C3HUR9"/>
<dbReference type="OrthoDB" id="3539564at2759"/>
<name>A0A0C3HUR9_OIDMZ</name>
<gene>
    <name evidence="3" type="ORF">OIDMADRAFT_141641</name>
</gene>
<feature type="region of interest" description="Disordered" evidence="1">
    <location>
        <begin position="222"/>
        <end position="241"/>
    </location>
</feature>
<dbReference type="EMBL" id="KN832871">
    <property type="protein sequence ID" value="KIN05987.1"/>
    <property type="molecule type" value="Genomic_DNA"/>
</dbReference>